<feature type="compositionally biased region" description="Polar residues" evidence="1">
    <location>
        <begin position="255"/>
        <end position="265"/>
    </location>
</feature>
<feature type="compositionally biased region" description="Basic and acidic residues" evidence="1">
    <location>
        <begin position="372"/>
        <end position="381"/>
    </location>
</feature>
<gene>
    <name evidence="3" type="ORF">JMJ35_009161</name>
</gene>
<feature type="domain" description="MINDY deubiquitinase" evidence="2">
    <location>
        <begin position="398"/>
        <end position="698"/>
    </location>
</feature>
<protein>
    <recommendedName>
        <fullName evidence="2">MINDY deubiquitinase domain-containing protein</fullName>
    </recommendedName>
</protein>
<dbReference type="PANTHER" id="PTHR18063:SF6">
    <property type="entry name" value="UBIQUITIN CARBOXYL-TERMINAL HYDROLASE"/>
    <property type="match status" value="1"/>
</dbReference>
<feature type="compositionally biased region" description="Basic and acidic residues" evidence="1">
    <location>
        <begin position="164"/>
        <end position="173"/>
    </location>
</feature>
<sequence>MVVRKPVAKPRVQAAQGIPYPATPTSPRGGRAKTAVSVNRRTSENYTAGTNQLHWGGDSNYDTNGQEEGTIDLGLPPSLAVGGGSQDFERGRSGSIPAVLQAGSAAVTPKSSWESHGSNNPAAKVAPSEGSQLDGFSPEQVVPNRPRSASNNPYHRLHNSNGKAPDRSDHTEETGADIWGEDITTTQAQTNSTPLRYPFAEPWMHFGPSHGEPNVPSAQAGSHVTNNESNNKPGAQNLIDTDARASEAPEILVQSPRSAPQSYPQSYGLGQAYLHSPSNGDQTPGILNTNVSDVQYSPLDSATGAPTSSGGVHLGPNYSTNDFGQDQSSPMSSNVHAPIEPPPPGRIAPVVPPHISEESEAIPLAANTSGKLGEDAPKEPETQAQRQEVVTKRRAVETYQIRLVNWYDASSPTNPRRSPIMVQNANGPCPLLALVNALVLSTPSDAATALVETLRVREQVSLGLLLDAVIEELMSGRRRDAGGKLPDVTDLYAFLLNLHTGMNVNPRFVPEEETINLMDAPIVTDIPTNLHQARKAGGFENTREMKLYSTFSIPLIHGWIPPRNHPAYSALKRSAQTYEDAQNLMFREEELEDKLQQQGLTPEEQTILEDIASVKYFLNSTATQLTGYGLDTMTESLAPGSIAILFRNDHFSTLYRHPRSGQLLTLVTDMGYAGHDEVVWESLVDVSGEGCEFFSGDFRPVGNVAGDTQPQPPAEDESGWTTVESKSRKAPRQGRSTSTQQELPPLSTLKINDDNMPVSPNTEQEDHDLALAMQLQEEEEERDRQEAAARRREDELSQAYLNSSDTNGRRTFPGFGRGATGAESGPSPPPRGNGSGRYAPPTSRPPRQKSTSSDDAPPSYEQAAKGPAYIPPSTHPAHPNASPGPSNSAPRPQGQRPRQSSAYNEHAASYSGASPVIGSPARRGHNTRGSASGRGSGEPGPIRRRSGGPNSAVSLEDGEKKDKDCIVM</sequence>
<feature type="compositionally biased region" description="Pro residues" evidence="1">
    <location>
        <begin position="339"/>
        <end position="351"/>
    </location>
</feature>
<dbReference type="InterPro" id="IPR033979">
    <property type="entry name" value="MINDY_domain"/>
</dbReference>
<feature type="compositionally biased region" description="Low complexity" evidence="1">
    <location>
        <begin position="875"/>
        <end position="892"/>
    </location>
</feature>
<feature type="region of interest" description="Disordered" evidence="1">
    <location>
        <begin position="702"/>
        <end position="968"/>
    </location>
</feature>
<dbReference type="AlphaFoldDB" id="A0AA39UY34"/>
<feature type="compositionally biased region" description="Polar residues" evidence="1">
    <location>
        <begin position="317"/>
        <end position="335"/>
    </location>
</feature>
<feature type="region of interest" description="Disordered" evidence="1">
    <location>
        <begin position="368"/>
        <end position="388"/>
    </location>
</feature>
<dbReference type="GO" id="GO:0004843">
    <property type="term" value="F:cysteine-type deubiquitinase activity"/>
    <property type="evidence" value="ECO:0007669"/>
    <property type="project" value="InterPro"/>
</dbReference>
<name>A0AA39UY34_9LECA</name>
<dbReference type="GO" id="GO:0005829">
    <property type="term" value="C:cytosol"/>
    <property type="evidence" value="ECO:0007669"/>
    <property type="project" value="TreeGrafter"/>
</dbReference>
<accession>A0AA39UY34</accession>
<proteinExistence type="predicted"/>
<feature type="compositionally biased region" description="Polar residues" evidence="1">
    <location>
        <begin position="216"/>
        <end position="234"/>
    </location>
</feature>
<keyword evidence="4" id="KW-1185">Reference proteome</keyword>
<dbReference type="PANTHER" id="PTHR18063">
    <property type="entry name" value="NF-E2 INDUCIBLE PROTEIN"/>
    <property type="match status" value="1"/>
</dbReference>
<dbReference type="GO" id="GO:0071944">
    <property type="term" value="C:cell periphery"/>
    <property type="evidence" value="ECO:0007669"/>
    <property type="project" value="TreeGrafter"/>
</dbReference>
<feature type="compositionally biased region" description="Polar residues" evidence="1">
    <location>
        <begin position="109"/>
        <end position="121"/>
    </location>
</feature>
<dbReference type="Pfam" id="PF04424">
    <property type="entry name" value="MINDY_DUB"/>
    <property type="match status" value="1"/>
</dbReference>
<feature type="compositionally biased region" description="Basic and acidic residues" evidence="1">
    <location>
        <begin position="957"/>
        <end position="968"/>
    </location>
</feature>
<evidence type="ECO:0000259" key="2">
    <source>
        <dbReference type="Pfam" id="PF04424"/>
    </source>
</evidence>
<comment type="caution">
    <text evidence="3">The sequence shown here is derived from an EMBL/GenBank/DDBJ whole genome shotgun (WGS) entry which is preliminary data.</text>
</comment>
<dbReference type="GO" id="GO:0071108">
    <property type="term" value="P:protein K48-linked deubiquitination"/>
    <property type="evidence" value="ECO:0007669"/>
    <property type="project" value="TreeGrafter"/>
</dbReference>
<dbReference type="GO" id="GO:1990380">
    <property type="term" value="F:K48-linked deubiquitinase activity"/>
    <property type="evidence" value="ECO:0007669"/>
    <property type="project" value="InterPro"/>
</dbReference>
<evidence type="ECO:0000256" key="1">
    <source>
        <dbReference type="SAM" id="MobiDB-lite"/>
    </source>
</evidence>
<feature type="compositionally biased region" description="Polar residues" evidence="1">
    <location>
        <begin position="276"/>
        <end position="310"/>
    </location>
</feature>
<feature type="region of interest" description="Disordered" evidence="1">
    <location>
        <begin position="206"/>
        <end position="351"/>
    </location>
</feature>
<organism evidence="3 4">
    <name type="scientific">Cladonia borealis</name>
    <dbReference type="NCBI Taxonomy" id="184061"/>
    <lineage>
        <taxon>Eukaryota</taxon>
        <taxon>Fungi</taxon>
        <taxon>Dikarya</taxon>
        <taxon>Ascomycota</taxon>
        <taxon>Pezizomycotina</taxon>
        <taxon>Lecanoromycetes</taxon>
        <taxon>OSLEUM clade</taxon>
        <taxon>Lecanoromycetidae</taxon>
        <taxon>Lecanorales</taxon>
        <taxon>Lecanorineae</taxon>
        <taxon>Cladoniaceae</taxon>
        <taxon>Cladonia</taxon>
    </lineage>
</organism>
<dbReference type="GO" id="GO:0016807">
    <property type="term" value="F:cysteine-type carboxypeptidase activity"/>
    <property type="evidence" value="ECO:0007669"/>
    <property type="project" value="TreeGrafter"/>
</dbReference>
<feature type="compositionally biased region" description="Basic and acidic residues" evidence="1">
    <location>
        <begin position="782"/>
        <end position="795"/>
    </location>
</feature>
<feature type="region of interest" description="Disordered" evidence="1">
    <location>
        <begin position="1"/>
        <end position="189"/>
    </location>
</feature>
<dbReference type="EMBL" id="JAFEKC020000021">
    <property type="protein sequence ID" value="KAK0508077.1"/>
    <property type="molecule type" value="Genomic_DNA"/>
</dbReference>
<dbReference type="Proteomes" id="UP001166286">
    <property type="component" value="Unassembled WGS sequence"/>
</dbReference>
<evidence type="ECO:0000313" key="3">
    <source>
        <dbReference type="EMBL" id="KAK0508077.1"/>
    </source>
</evidence>
<reference evidence="3" key="1">
    <citation type="submission" date="2023-03" db="EMBL/GenBank/DDBJ databases">
        <title>Complete genome of Cladonia borealis.</title>
        <authorList>
            <person name="Park H."/>
        </authorList>
    </citation>
    <scope>NUCLEOTIDE SEQUENCE</scope>
    <source>
        <strain evidence="3">ANT050790</strain>
    </source>
</reference>
<feature type="compositionally biased region" description="Polar residues" evidence="1">
    <location>
        <begin position="36"/>
        <end position="53"/>
    </location>
</feature>
<dbReference type="InterPro" id="IPR007518">
    <property type="entry name" value="MINDY"/>
</dbReference>
<evidence type="ECO:0000313" key="4">
    <source>
        <dbReference type="Proteomes" id="UP001166286"/>
    </source>
</evidence>